<keyword evidence="4" id="KW-0325">Glycoprotein</keyword>
<comment type="subcellular location">
    <subcellularLocation>
        <location evidence="1">Secreted</location>
    </subcellularLocation>
</comment>
<accession>A0A210QRR3</accession>
<feature type="compositionally biased region" description="Polar residues" evidence="6">
    <location>
        <begin position="209"/>
        <end position="219"/>
    </location>
</feature>
<dbReference type="GO" id="GO:0005576">
    <property type="term" value="C:extracellular region"/>
    <property type="evidence" value="ECO:0007669"/>
    <property type="project" value="UniProtKB-SubCell"/>
</dbReference>
<name>A0A210QRR3_MIZYE</name>
<dbReference type="GO" id="GO:0004601">
    <property type="term" value="F:peroxidase activity"/>
    <property type="evidence" value="ECO:0007669"/>
    <property type="project" value="UniProtKB-KW"/>
</dbReference>
<evidence type="ECO:0000256" key="1">
    <source>
        <dbReference type="ARBA" id="ARBA00004613"/>
    </source>
</evidence>
<dbReference type="Proteomes" id="UP000242188">
    <property type="component" value="Unassembled WGS sequence"/>
</dbReference>
<gene>
    <name evidence="8" type="ORF">KP79_PYT16888</name>
</gene>
<dbReference type="GO" id="GO:0020037">
    <property type="term" value="F:heme binding"/>
    <property type="evidence" value="ECO:0007669"/>
    <property type="project" value="InterPro"/>
</dbReference>
<dbReference type="SUPFAM" id="SSF48113">
    <property type="entry name" value="Heme-dependent peroxidases"/>
    <property type="match status" value="1"/>
</dbReference>
<feature type="binding site" description="axial binding residue" evidence="5">
    <location>
        <position position="474"/>
    </location>
    <ligand>
        <name>heme b</name>
        <dbReference type="ChEBI" id="CHEBI:60344"/>
    </ligand>
    <ligandPart>
        <name>Fe</name>
        <dbReference type="ChEBI" id="CHEBI:18248"/>
    </ligandPart>
</feature>
<dbReference type="InterPro" id="IPR037120">
    <property type="entry name" value="Haem_peroxidase_sf_animal"/>
</dbReference>
<keyword evidence="5" id="KW-0349">Heme</keyword>
<keyword evidence="5" id="KW-0408">Iron</keyword>
<feature type="signal peptide" evidence="7">
    <location>
        <begin position="1"/>
        <end position="17"/>
    </location>
</feature>
<keyword evidence="9" id="KW-1185">Reference proteome</keyword>
<feature type="chain" id="PRO_5012148712" evidence="7">
    <location>
        <begin position="18"/>
        <end position="833"/>
    </location>
</feature>
<dbReference type="OrthoDB" id="823504at2759"/>
<evidence type="ECO:0000313" key="9">
    <source>
        <dbReference type="Proteomes" id="UP000242188"/>
    </source>
</evidence>
<keyword evidence="8" id="KW-0560">Oxidoreductase</keyword>
<feature type="region of interest" description="Disordered" evidence="6">
    <location>
        <begin position="746"/>
        <end position="772"/>
    </location>
</feature>
<dbReference type="PRINTS" id="PR00457">
    <property type="entry name" value="ANPEROXIDASE"/>
</dbReference>
<dbReference type="CDD" id="cd09823">
    <property type="entry name" value="peroxinectin_like"/>
    <property type="match status" value="1"/>
</dbReference>
<evidence type="ECO:0000256" key="2">
    <source>
        <dbReference type="ARBA" id="ARBA00022525"/>
    </source>
</evidence>
<dbReference type="EMBL" id="NEDP02002268">
    <property type="protein sequence ID" value="OWF51425.1"/>
    <property type="molecule type" value="Genomic_DNA"/>
</dbReference>
<dbReference type="InterPro" id="IPR019791">
    <property type="entry name" value="Haem_peroxidase_animal"/>
</dbReference>
<evidence type="ECO:0000256" key="3">
    <source>
        <dbReference type="ARBA" id="ARBA00022729"/>
    </source>
</evidence>
<dbReference type="GO" id="GO:0006979">
    <property type="term" value="P:response to oxidative stress"/>
    <property type="evidence" value="ECO:0007669"/>
    <property type="project" value="InterPro"/>
</dbReference>
<evidence type="ECO:0000256" key="4">
    <source>
        <dbReference type="ARBA" id="ARBA00023180"/>
    </source>
</evidence>
<sequence length="833" mass="91901">MAILGVLPLCVISVVLGRAVALPATTDAAATVGTSISDVKPTPEIAYNYTADVKDAFRLALAKLHNNYGQTVNHDITATMRADFHTLCPVPRREPETQADSKMASLGLDAIQQLSNSVGISAEDILKSEQWRDSLGAEFRKYCNERASHLHCEANSPYRTIDGSCNNIGHPAWGMTGMPQKRFLAPDYDDGFNSPRSRGQDGAPLPNPRNISNELHQSNGNQTYESKLSVMLMTWGQFINHDIVGTPLIKDSHGRSLDCCGLDKTNRDCLPVDIPMDDPYYDSSCMNFVRTAPAAGPECSIGERRPINKVTSYLDGSAIYGSTKEEESRLRQMEHGLLREGHHGLLPPTGNDNCILQKKGQQCQLAGDERSNLVASIGALHTLFMREHNRIALHLHEINPSWEDERLYQETRKTVGAIIQHITYHEYLPLIIGKPLINFYNLDDTEFGHVQAYKDYVNAGVSSGFAAAAFRFGHSQIPKKQTYIGPKFEKKKGVVLEKTFHKPYYLQRSKHFGYEGILRWLISDPTPTVDRYLEDGVRDRLFLLQNISLDLASINIQRGREQGVPSYNAWRKWCGLSEVTTFEVKRNGGLEDHDEETAAVLQELYRSPNDIDLYSGGVSEVHVRGGSVGPTFACIIARQFSAMKVGDRYWYENNDTTTGFTTGQLDSIKTIELSKLICENMDIPDIQRTAFLTPKISGVHTRHIPCSFLPDLKFKAWLDKTPKWSEKLAPQPSAQPTVESTIAAEKPTAPSKTVETLAAEKPTAPSKTVSSVTGVETLAAEKPTASSKTVSSVTDVKTLAAEKPTAASKTVSSVTDVKTTAQIVADKTTSVAA</sequence>
<dbReference type="GO" id="GO:0046872">
    <property type="term" value="F:metal ion binding"/>
    <property type="evidence" value="ECO:0007669"/>
    <property type="project" value="UniProtKB-KW"/>
</dbReference>
<evidence type="ECO:0000256" key="5">
    <source>
        <dbReference type="PIRSR" id="PIRSR619791-2"/>
    </source>
</evidence>
<dbReference type="Gene3D" id="1.10.640.10">
    <property type="entry name" value="Haem peroxidase domain superfamily, animal type"/>
    <property type="match status" value="1"/>
</dbReference>
<dbReference type="PANTHER" id="PTHR11475">
    <property type="entry name" value="OXIDASE/PEROXIDASE"/>
    <property type="match status" value="1"/>
</dbReference>
<evidence type="ECO:0000256" key="6">
    <source>
        <dbReference type="SAM" id="MobiDB-lite"/>
    </source>
</evidence>
<organism evidence="8 9">
    <name type="scientific">Mizuhopecten yessoensis</name>
    <name type="common">Japanese scallop</name>
    <name type="synonym">Patinopecten yessoensis</name>
    <dbReference type="NCBI Taxonomy" id="6573"/>
    <lineage>
        <taxon>Eukaryota</taxon>
        <taxon>Metazoa</taxon>
        <taxon>Spiralia</taxon>
        <taxon>Lophotrochozoa</taxon>
        <taxon>Mollusca</taxon>
        <taxon>Bivalvia</taxon>
        <taxon>Autobranchia</taxon>
        <taxon>Pteriomorphia</taxon>
        <taxon>Pectinida</taxon>
        <taxon>Pectinoidea</taxon>
        <taxon>Pectinidae</taxon>
        <taxon>Mizuhopecten</taxon>
    </lineage>
</organism>
<comment type="caution">
    <text evidence="8">The sequence shown here is derived from an EMBL/GenBank/DDBJ whole genome shotgun (WGS) entry which is preliminary data.</text>
</comment>
<protein>
    <submittedName>
        <fullName evidence="8">Chorion peroxidase</fullName>
    </submittedName>
</protein>
<keyword evidence="2" id="KW-0964">Secreted</keyword>
<evidence type="ECO:0000313" key="8">
    <source>
        <dbReference type="EMBL" id="OWF51425.1"/>
    </source>
</evidence>
<proteinExistence type="predicted"/>
<dbReference type="PROSITE" id="PS50292">
    <property type="entry name" value="PEROXIDASE_3"/>
    <property type="match status" value="1"/>
</dbReference>
<keyword evidence="3 7" id="KW-0732">Signal</keyword>
<dbReference type="PANTHER" id="PTHR11475:SF4">
    <property type="entry name" value="CHORION PEROXIDASE"/>
    <property type="match status" value="1"/>
</dbReference>
<evidence type="ECO:0000256" key="7">
    <source>
        <dbReference type="SAM" id="SignalP"/>
    </source>
</evidence>
<keyword evidence="5" id="KW-0479">Metal-binding</keyword>
<reference evidence="8 9" key="1">
    <citation type="journal article" date="2017" name="Nat. Ecol. Evol.">
        <title>Scallop genome provides insights into evolution of bilaterian karyotype and development.</title>
        <authorList>
            <person name="Wang S."/>
            <person name="Zhang J."/>
            <person name="Jiao W."/>
            <person name="Li J."/>
            <person name="Xun X."/>
            <person name="Sun Y."/>
            <person name="Guo X."/>
            <person name="Huan P."/>
            <person name="Dong B."/>
            <person name="Zhang L."/>
            <person name="Hu X."/>
            <person name="Sun X."/>
            <person name="Wang J."/>
            <person name="Zhao C."/>
            <person name="Wang Y."/>
            <person name="Wang D."/>
            <person name="Huang X."/>
            <person name="Wang R."/>
            <person name="Lv J."/>
            <person name="Li Y."/>
            <person name="Zhang Z."/>
            <person name="Liu B."/>
            <person name="Lu W."/>
            <person name="Hui Y."/>
            <person name="Liang J."/>
            <person name="Zhou Z."/>
            <person name="Hou R."/>
            <person name="Li X."/>
            <person name="Liu Y."/>
            <person name="Li H."/>
            <person name="Ning X."/>
            <person name="Lin Y."/>
            <person name="Zhao L."/>
            <person name="Xing Q."/>
            <person name="Dou J."/>
            <person name="Li Y."/>
            <person name="Mao J."/>
            <person name="Guo H."/>
            <person name="Dou H."/>
            <person name="Li T."/>
            <person name="Mu C."/>
            <person name="Jiang W."/>
            <person name="Fu Q."/>
            <person name="Fu X."/>
            <person name="Miao Y."/>
            <person name="Liu J."/>
            <person name="Yu Q."/>
            <person name="Li R."/>
            <person name="Liao H."/>
            <person name="Li X."/>
            <person name="Kong Y."/>
            <person name="Jiang Z."/>
            <person name="Chourrout D."/>
            <person name="Li R."/>
            <person name="Bao Z."/>
        </authorList>
    </citation>
    <scope>NUCLEOTIDE SEQUENCE [LARGE SCALE GENOMIC DNA]</scope>
    <source>
        <strain evidence="8 9">PY_sf001</strain>
    </source>
</reference>
<keyword evidence="8" id="KW-0575">Peroxidase</keyword>
<feature type="region of interest" description="Disordered" evidence="6">
    <location>
        <begin position="185"/>
        <end position="219"/>
    </location>
</feature>
<dbReference type="FunFam" id="1.10.640.10:FF:000003">
    <property type="entry name" value="chorion peroxidase"/>
    <property type="match status" value="1"/>
</dbReference>
<dbReference type="AlphaFoldDB" id="A0A210QRR3"/>
<dbReference type="InterPro" id="IPR010255">
    <property type="entry name" value="Haem_peroxidase_sf"/>
</dbReference>
<dbReference type="Pfam" id="PF03098">
    <property type="entry name" value="An_peroxidase"/>
    <property type="match status" value="1"/>
</dbReference>